<evidence type="ECO:0000313" key="2">
    <source>
        <dbReference type="EMBL" id="KAH3826638.1"/>
    </source>
</evidence>
<evidence type="ECO:0000313" key="3">
    <source>
        <dbReference type="Proteomes" id="UP000828390"/>
    </source>
</evidence>
<name>A0A9D4K093_DREPO</name>
<reference evidence="2" key="1">
    <citation type="journal article" date="2019" name="bioRxiv">
        <title>The Genome of the Zebra Mussel, Dreissena polymorpha: A Resource for Invasive Species Research.</title>
        <authorList>
            <person name="McCartney M.A."/>
            <person name="Auch B."/>
            <person name="Kono T."/>
            <person name="Mallez S."/>
            <person name="Zhang Y."/>
            <person name="Obille A."/>
            <person name="Becker A."/>
            <person name="Abrahante J.E."/>
            <person name="Garbe J."/>
            <person name="Badalamenti J.P."/>
            <person name="Herman A."/>
            <person name="Mangelson H."/>
            <person name="Liachko I."/>
            <person name="Sullivan S."/>
            <person name="Sone E.D."/>
            <person name="Koren S."/>
            <person name="Silverstein K.A.T."/>
            <person name="Beckman K.B."/>
            <person name="Gohl D.M."/>
        </authorList>
    </citation>
    <scope>NUCLEOTIDE SEQUENCE</scope>
    <source>
        <strain evidence="2">Duluth1</strain>
        <tissue evidence="2">Whole animal</tissue>
    </source>
</reference>
<comment type="caution">
    <text evidence="2">The sequence shown here is derived from an EMBL/GenBank/DDBJ whole genome shotgun (WGS) entry which is preliminary data.</text>
</comment>
<dbReference type="AlphaFoldDB" id="A0A9D4K093"/>
<protein>
    <submittedName>
        <fullName evidence="2">Uncharacterized protein</fullName>
    </submittedName>
</protein>
<sequence>MKENSRLFQTVPQTSRAPLRDSQKVCDDAKTILLPAGDSKTVSDSLPDRRTNCRKFQDSQRLCQGRLGTCCQDRLGTSRRLPDGAKRLPDRRFTCKRLTPKSLR</sequence>
<organism evidence="2 3">
    <name type="scientific">Dreissena polymorpha</name>
    <name type="common">Zebra mussel</name>
    <name type="synonym">Mytilus polymorpha</name>
    <dbReference type="NCBI Taxonomy" id="45954"/>
    <lineage>
        <taxon>Eukaryota</taxon>
        <taxon>Metazoa</taxon>
        <taxon>Spiralia</taxon>
        <taxon>Lophotrochozoa</taxon>
        <taxon>Mollusca</taxon>
        <taxon>Bivalvia</taxon>
        <taxon>Autobranchia</taxon>
        <taxon>Heteroconchia</taxon>
        <taxon>Euheterodonta</taxon>
        <taxon>Imparidentia</taxon>
        <taxon>Neoheterodontei</taxon>
        <taxon>Myida</taxon>
        <taxon>Dreissenoidea</taxon>
        <taxon>Dreissenidae</taxon>
        <taxon>Dreissena</taxon>
    </lineage>
</organism>
<dbReference type="Proteomes" id="UP000828390">
    <property type="component" value="Unassembled WGS sequence"/>
</dbReference>
<keyword evidence="3" id="KW-1185">Reference proteome</keyword>
<gene>
    <name evidence="2" type="ORF">DPMN_128547</name>
</gene>
<accession>A0A9D4K093</accession>
<evidence type="ECO:0000256" key="1">
    <source>
        <dbReference type="SAM" id="MobiDB-lite"/>
    </source>
</evidence>
<reference evidence="2" key="2">
    <citation type="submission" date="2020-11" db="EMBL/GenBank/DDBJ databases">
        <authorList>
            <person name="McCartney M.A."/>
            <person name="Auch B."/>
            <person name="Kono T."/>
            <person name="Mallez S."/>
            <person name="Becker A."/>
            <person name="Gohl D.M."/>
            <person name="Silverstein K.A.T."/>
            <person name="Koren S."/>
            <person name="Bechman K.B."/>
            <person name="Herman A."/>
            <person name="Abrahante J.E."/>
            <person name="Garbe J."/>
        </authorList>
    </citation>
    <scope>NUCLEOTIDE SEQUENCE</scope>
    <source>
        <strain evidence="2">Duluth1</strain>
        <tissue evidence="2">Whole animal</tissue>
    </source>
</reference>
<dbReference type="EMBL" id="JAIWYP010000005">
    <property type="protein sequence ID" value="KAH3826638.1"/>
    <property type="molecule type" value="Genomic_DNA"/>
</dbReference>
<feature type="region of interest" description="Disordered" evidence="1">
    <location>
        <begin position="1"/>
        <end position="22"/>
    </location>
</feature>
<proteinExistence type="predicted"/>
<feature type="compositionally biased region" description="Polar residues" evidence="1">
    <location>
        <begin position="1"/>
        <end position="16"/>
    </location>
</feature>